<dbReference type="EMBL" id="JAAMRR010000756">
    <property type="protein sequence ID" value="NGX96430.1"/>
    <property type="molecule type" value="Genomic_DNA"/>
</dbReference>
<dbReference type="Proteomes" id="UP000480266">
    <property type="component" value="Unassembled WGS sequence"/>
</dbReference>
<organism evidence="5 6">
    <name type="scientific">Candidatus Afipia apatlaquensis</name>
    <dbReference type="NCBI Taxonomy" id="2712852"/>
    <lineage>
        <taxon>Bacteria</taxon>
        <taxon>Pseudomonadati</taxon>
        <taxon>Pseudomonadota</taxon>
        <taxon>Alphaproteobacteria</taxon>
        <taxon>Hyphomicrobiales</taxon>
        <taxon>Nitrobacteraceae</taxon>
        <taxon>Afipia</taxon>
    </lineage>
</organism>
<dbReference type="GO" id="GO:0016740">
    <property type="term" value="F:transferase activity"/>
    <property type="evidence" value="ECO:0007669"/>
    <property type="project" value="UniProtKB-KW"/>
</dbReference>
<reference evidence="5" key="1">
    <citation type="submission" date="2020-02" db="EMBL/GenBank/DDBJ databases">
        <title>Draft genome sequence of Candidatus Afipia apatlaquensis IBT-C3, a potential strain for decolorization of textile dyes.</title>
        <authorList>
            <person name="Sanchez-Reyes A."/>
            <person name="Breton-Deval L."/>
            <person name="Mangelson H."/>
            <person name="Sanchez-Flores A."/>
        </authorList>
    </citation>
    <scope>NUCLEOTIDE SEQUENCE [LARGE SCALE GENOMIC DNA]</scope>
    <source>
        <strain evidence="5">IBT-C3</strain>
    </source>
</reference>
<dbReference type="PANTHER" id="PTHR43199:SF1">
    <property type="entry name" value="GLUTATHIONE HYDROLASE PROENZYME"/>
    <property type="match status" value="1"/>
</dbReference>
<keyword evidence="4" id="KW-0865">Zymogen</keyword>
<protein>
    <submittedName>
        <fullName evidence="5">Gamma-glutamyltransferase</fullName>
    </submittedName>
</protein>
<dbReference type="Gene3D" id="3.60.20.40">
    <property type="match status" value="1"/>
</dbReference>
<keyword evidence="3" id="KW-0378">Hydrolase</keyword>
<keyword evidence="2" id="KW-0808">Transferase</keyword>
<dbReference type="InterPro" id="IPR051792">
    <property type="entry name" value="GGT_bact"/>
</dbReference>
<dbReference type="InterPro" id="IPR043137">
    <property type="entry name" value="GGT_ssub_C"/>
</dbReference>
<comment type="caution">
    <text evidence="5">The sequence shown here is derived from an EMBL/GenBank/DDBJ whole genome shotgun (WGS) entry which is preliminary data.</text>
</comment>
<evidence type="ECO:0000313" key="6">
    <source>
        <dbReference type="Proteomes" id="UP000480266"/>
    </source>
</evidence>
<gene>
    <name evidence="5" type="ORF">G4V63_14780</name>
</gene>
<evidence type="ECO:0000256" key="3">
    <source>
        <dbReference type="ARBA" id="ARBA00022801"/>
    </source>
</evidence>
<dbReference type="GO" id="GO:0016787">
    <property type="term" value="F:hydrolase activity"/>
    <property type="evidence" value="ECO:0007669"/>
    <property type="project" value="UniProtKB-KW"/>
</dbReference>
<name>A0A7C9VJQ2_9BRAD</name>
<dbReference type="PANTHER" id="PTHR43199">
    <property type="entry name" value="GLUTATHIONE HYDROLASE"/>
    <property type="match status" value="1"/>
</dbReference>
<comment type="similarity">
    <text evidence="1">Belongs to the gamma-glutamyltransferase family.</text>
</comment>
<proteinExistence type="inferred from homology"/>
<dbReference type="Pfam" id="PF01019">
    <property type="entry name" value="G_glu_transpept"/>
    <property type="match status" value="1"/>
</dbReference>
<feature type="non-terminal residue" evidence="5">
    <location>
        <position position="1"/>
    </location>
</feature>
<evidence type="ECO:0000256" key="4">
    <source>
        <dbReference type="ARBA" id="ARBA00023145"/>
    </source>
</evidence>
<sequence length="93" mass="9770">IAMGVLQAILNVLDFGMTMTEAVSAPRFSATSNAIDVSNRIVHGVTRELEADGYEVIRSPYTFGFAAVHGIRIDGDKLDGGADPGHDGIALPV</sequence>
<keyword evidence="6" id="KW-1185">Reference proteome</keyword>
<dbReference type="AlphaFoldDB" id="A0A7C9VJQ2"/>
<dbReference type="SUPFAM" id="SSF56235">
    <property type="entry name" value="N-terminal nucleophile aminohydrolases (Ntn hydrolases)"/>
    <property type="match status" value="1"/>
</dbReference>
<evidence type="ECO:0000313" key="5">
    <source>
        <dbReference type="EMBL" id="NGX96430.1"/>
    </source>
</evidence>
<evidence type="ECO:0000256" key="2">
    <source>
        <dbReference type="ARBA" id="ARBA00022679"/>
    </source>
</evidence>
<accession>A0A7C9VJQ2</accession>
<evidence type="ECO:0000256" key="1">
    <source>
        <dbReference type="ARBA" id="ARBA00009381"/>
    </source>
</evidence>
<dbReference type="InterPro" id="IPR029055">
    <property type="entry name" value="Ntn_hydrolases_N"/>
</dbReference>